<reference evidence="1" key="1">
    <citation type="submission" date="2021-01" db="EMBL/GenBank/DDBJ databases">
        <authorList>
            <person name="Corre E."/>
            <person name="Pelletier E."/>
            <person name="Niang G."/>
            <person name="Scheremetjew M."/>
            <person name="Finn R."/>
            <person name="Kale V."/>
            <person name="Holt S."/>
            <person name="Cochrane G."/>
            <person name="Meng A."/>
            <person name="Brown T."/>
            <person name="Cohen L."/>
        </authorList>
    </citation>
    <scope>NUCLEOTIDE SEQUENCE</scope>
    <source>
        <strain evidence="1">CCMP1320</strain>
    </source>
</reference>
<proteinExistence type="predicted"/>
<dbReference type="EMBL" id="HBIP01030241">
    <property type="protein sequence ID" value="CAE0503270.1"/>
    <property type="molecule type" value="Transcribed_RNA"/>
</dbReference>
<dbReference type="AlphaFoldDB" id="A0A7S3R5H1"/>
<sequence length="101" mass="11151">MPRFAVTLSCIASAHSMRGSPSTPANACCNPLPFRATRVILDNCQCTLHPLCSTQVILVRLNTSHCNTSHRMSKECSSVLQLMRAQEAQFSNAWDGIKHHL</sequence>
<name>A0A7S3R5H1_DUNTE</name>
<organism evidence="1">
    <name type="scientific">Dunaliella tertiolecta</name>
    <name type="common">Green alga</name>
    <dbReference type="NCBI Taxonomy" id="3047"/>
    <lineage>
        <taxon>Eukaryota</taxon>
        <taxon>Viridiplantae</taxon>
        <taxon>Chlorophyta</taxon>
        <taxon>core chlorophytes</taxon>
        <taxon>Chlorophyceae</taxon>
        <taxon>CS clade</taxon>
        <taxon>Chlamydomonadales</taxon>
        <taxon>Dunaliellaceae</taxon>
        <taxon>Dunaliella</taxon>
    </lineage>
</organism>
<accession>A0A7S3R5H1</accession>
<evidence type="ECO:0000313" key="1">
    <source>
        <dbReference type="EMBL" id="CAE0503270.1"/>
    </source>
</evidence>
<gene>
    <name evidence="1" type="ORF">DTER00134_LOCUS18343</name>
</gene>
<protein>
    <submittedName>
        <fullName evidence="1">Uncharacterized protein</fullName>
    </submittedName>
</protein>